<keyword evidence="2" id="KW-1133">Transmembrane helix</keyword>
<evidence type="ECO:0000256" key="1">
    <source>
        <dbReference type="ARBA" id="ARBA00010199"/>
    </source>
</evidence>
<name>A0A0B2SCX5_GLYSO</name>
<dbReference type="AlphaFoldDB" id="A0A0B2SCX5"/>
<organism evidence="3">
    <name type="scientific">Glycine soja</name>
    <name type="common">Wild soybean</name>
    <dbReference type="NCBI Taxonomy" id="3848"/>
    <lineage>
        <taxon>Eukaryota</taxon>
        <taxon>Viridiplantae</taxon>
        <taxon>Streptophyta</taxon>
        <taxon>Embryophyta</taxon>
        <taxon>Tracheophyta</taxon>
        <taxon>Spermatophyta</taxon>
        <taxon>Magnoliopsida</taxon>
        <taxon>eudicotyledons</taxon>
        <taxon>Gunneridae</taxon>
        <taxon>Pentapetalae</taxon>
        <taxon>rosids</taxon>
        <taxon>fabids</taxon>
        <taxon>Fabales</taxon>
        <taxon>Fabaceae</taxon>
        <taxon>Papilionoideae</taxon>
        <taxon>50 kb inversion clade</taxon>
        <taxon>NPAAA clade</taxon>
        <taxon>indigoferoid/millettioid clade</taxon>
        <taxon>Phaseoleae</taxon>
        <taxon>Glycine</taxon>
        <taxon>Glycine subgen. Soja</taxon>
    </lineage>
</organism>
<dbReference type="GO" id="GO:0016020">
    <property type="term" value="C:membrane"/>
    <property type="evidence" value="ECO:0007669"/>
    <property type="project" value="InterPro"/>
</dbReference>
<evidence type="ECO:0000256" key="2">
    <source>
        <dbReference type="SAM" id="Phobius"/>
    </source>
</evidence>
<keyword evidence="2" id="KW-0812">Transmembrane</keyword>
<accession>A0A0B2SCX5</accession>
<reference evidence="3" key="1">
    <citation type="submission" date="2014-07" db="EMBL/GenBank/DDBJ databases">
        <title>Identification of a novel salt tolerance gene in wild soybean by whole-genome sequencing.</title>
        <authorList>
            <person name="Lam H.-M."/>
            <person name="Qi X."/>
            <person name="Li M.-W."/>
            <person name="Liu X."/>
            <person name="Xie M."/>
            <person name="Ni M."/>
            <person name="Xu X."/>
        </authorList>
    </citation>
    <scope>NUCLEOTIDE SEQUENCE [LARGE SCALE GENOMIC DNA]</scope>
    <source>
        <tissue evidence="3">Root</tissue>
    </source>
</reference>
<dbReference type="GO" id="GO:0042910">
    <property type="term" value="F:xenobiotic transmembrane transporter activity"/>
    <property type="evidence" value="ECO:0007669"/>
    <property type="project" value="InterPro"/>
</dbReference>
<proteinExistence type="inferred from homology"/>
<feature type="transmembrane region" description="Helical" evidence="2">
    <location>
        <begin position="16"/>
        <end position="40"/>
    </location>
</feature>
<dbReference type="EMBL" id="KN643148">
    <property type="protein sequence ID" value="KHN44606.1"/>
    <property type="molecule type" value="Genomic_DNA"/>
</dbReference>
<protein>
    <submittedName>
        <fullName evidence="3">MATE efflux family protein 7</fullName>
    </submittedName>
</protein>
<dbReference type="GO" id="GO:0015297">
    <property type="term" value="F:antiporter activity"/>
    <property type="evidence" value="ECO:0007669"/>
    <property type="project" value="InterPro"/>
</dbReference>
<comment type="similarity">
    <text evidence="1">Belongs to the multi antimicrobial extrusion (MATE) (TC 2.A.66.1) family.</text>
</comment>
<dbReference type="InterPro" id="IPR002528">
    <property type="entry name" value="MATE_fam"/>
</dbReference>
<dbReference type="Pfam" id="PF01554">
    <property type="entry name" value="MatE"/>
    <property type="match status" value="1"/>
</dbReference>
<gene>
    <name evidence="3" type="ORF">glysoja_027217</name>
</gene>
<dbReference type="PANTHER" id="PTHR11206">
    <property type="entry name" value="MULTIDRUG RESISTANCE PROTEIN"/>
    <property type="match status" value="1"/>
</dbReference>
<keyword evidence="2" id="KW-0472">Membrane</keyword>
<sequence>MGIWDKEIADEVKKQLWVAGPMICVCVCQYSLQMMSLMFVGHLDELLLAGASLATSFVNVTGFNVLLKYPEELILHFVVKLCFHKFLV</sequence>
<dbReference type="Proteomes" id="UP000053555">
    <property type="component" value="Unassembled WGS sequence"/>
</dbReference>
<evidence type="ECO:0000313" key="3">
    <source>
        <dbReference type="EMBL" id="KHN44606.1"/>
    </source>
</evidence>
<feature type="transmembrane region" description="Helical" evidence="2">
    <location>
        <begin position="46"/>
        <end position="67"/>
    </location>
</feature>